<comment type="caution">
    <text evidence="1">The sequence shown here is derived from an EMBL/GenBank/DDBJ whole genome shotgun (WGS) entry which is preliminary data.</text>
</comment>
<dbReference type="PANTHER" id="PTHR33116">
    <property type="entry name" value="REVERSE TRANSCRIPTASE ZINC-BINDING DOMAIN-CONTAINING PROTEIN-RELATED-RELATED"/>
    <property type="match status" value="1"/>
</dbReference>
<gene>
    <name evidence="1" type="ORF">PVK06_036264</name>
</gene>
<dbReference type="PANTHER" id="PTHR33116:SF86">
    <property type="entry name" value="REVERSE TRANSCRIPTASE DOMAIN-CONTAINING PROTEIN"/>
    <property type="match status" value="1"/>
</dbReference>
<protein>
    <submittedName>
        <fullName evidence="1">Uncharacterized protein</fullName>
    </submittedName>
</protein>
<sequence>MEFVCTDDLRKYLGMPILHGRVGIQSFEFVVKKVCDKLNDWVAKRLLLAGRVTLAKVVLLSILNYFMATAQLPVLACREIEILAQNFIWGSTVEIRKPTLIHWDVCCTPMVVGRLGIRSLMDQNKIFLLKLGFQLLMKTKALWVQVVKNKYSLYRVLPTDISRNNCSFF</sequence>
<organism evidence="1 2">
    <name type="scientific">Gossypium arboreum</name>
    <name type="common">Tree cotton</name>
    <name type="synonym">Gossypium nanking</name>
    <dbReference type="NCBI Taxonomy" id="29729"/>
    <lineage>
        <taxon>Eukaryota</taxon>
        <taxon>Viridiplantae</taxon>
        <taxon>Streptophyta</taxon>
        <taxon>Embryophyta</taxon>
        <taxon>Tracheophyta</taxon>
        <taxon>Spermatophyta</taxon>
        <taxon>Magnoliopsida</taxon>
        <taxon>eudicotyledons</taxon>
        <taxon>Gunneridae</taxon>
        <taxon>Pentapetalae</taxon>
        <taxon>rosids</taxon>
        <taxon>malvids</taxon>
        <taxon>Malvales</taxon>
        <taxon>Malvaceae</taxon>
        <taxon>Malvoideae</taxon>
        <taxon>Gossypium</taxon>
    </lineage>
</organism>
<keyword evidence="2" id="KW-1185">Reference proteome</keyword>
<dbReference type="Proteomes" id="UP001358586">
    <property type="component" value="Chromosome 10"/>
</dbReference>
<proteinExistence type="predicted"/>
<reference evidence="1 2" key="1">
    <citation type="submission" date="2023-03" db="EMBL/GenBank/DDBJ databases">
        <title>WGS of Gossypium arboreum.</title>
        <authorList>
            <person name="Yu D."/>
        </authorList>
    </citation>
    <scope>NUCLEOTIDE SEQUENCE [LARGE SCALE GENOMIC DNA]</scope>
    <source>
        <tissue evidence="1">Leaf</tissue>
    </source>
</reference>
<dbReference type="EMBL" id="JARKNE010000010">
    <property type="protein sequence ID" value="KAK5795010.1"/>
    <property type="molecule type" value="Genomic_DNA"/>
</dbReference>
<evidence type="ECO:0000313" key="1">
    <source>
        <dbReference type="EMBL" id="KAK5795010.1"/>
    </source>
</evidence>
<evidence type="ECO:0000313" key="2">
    <source>
        <dbReference type="Proteomes" id="UP001358586"/>
    </source>
</evidence>
<accession>A0ABR0NJF7</accession>
<name>A0ABR0NJF7_GOSAR</name>